<evidence type="ECO:0000256" key="4">
    <source>
        <dbReference type="ARBA" id="ARBA00022670"/>
    </source>
</evidence>
<dbReference type="Pfam" id="PF01752">
    <property type="entry name" value="Peptidase_M9"/>
    <property type="match status" value="1"/>
</dbReference>
<gene>
    <name evidence="11" type="ORF">J0A66_08410</name>
</gene>
<evidence type="ECO:0000256" key="5">
    <source>
        <dbReference type="ARBA" id="ARBA00022723"/>
    </source>
</evidence>
<dbReference type="AlphaFoldDB" id="A0A939IQN5"/>
<keyword evidence="5" id="KW-0479">Metal-binding</keyword>
<evidence type="ECO:0000256" key="1">
    <source>
        <dbReference type="ARBA" id="ARBA00001947"/>
    </source>
</evidence>
<evidence type="ECO:0000256" key="2">
    <source>
        <dbReference type="ARBA" id="ARBA00004613"/>
    </source>
</evidence>
<dbReference type="Gene3D" id="3.40.30.160">
    <property type="entry name" value="Collagenase ColT, N-terminal domain"/>
    <property type="match status" value="1"/>
</dbReference>
<proteinExistence type="predicted"/>
<keyword evidence="7" id="KW-0378">Hydrolase</keyword>
<dbReference type="PANTHER" id="PTHR13062">
    <property type="entry name" value="COLLAGENASE"/>
    <property type="match status" value="1"/>
</dbReference>
<evidence type="ECO:0000256" key="3">
    <source>
        <dbReference type="ARBA" id="ARBA00022525"/>
    </source>
</evidence>
<dbReference type="EMBL" id="JAFKCV010000004">
    <property type="protein sequence ID" value="MBN7825239.1"/>
    <property type="molecule type" value="Genomic_DNA"/>
</dbReference>
<keyword evidence="12" id="KW-1185">Reference proteome</keyword>
<evidence type="ECO:0000256" key="6">
    <source>
        <dbReference type="ARBA" id="ARBA00022729"/>
    </source>
</evidence>
<feature type="active site" evidence="10">
    <location>
        <position position="399"/>
    </location>
</feature>
<comment type="subcellular location">
    <subcellularLocation>
        <location evidence="2">Secreted</location>
    </subcellularLocation>
</comment>
<sequence length="581" mass="66450">MKIYPYLAILMLLPGLLVRAGDIGEAVGFPQRVYDADYFEQHLTGLEDALAAENWDWQALEDALQGLRYFSYLGDTKTLQDASLKRLAISLAGLAIHSGFKANDAKAWRAQEQYAVLAYRYFPLKSLSSQWSNALPVIFSLLGQTLAASDDTQKAYAWWENIRHLAFMAYQARNVPALKSALMQRHELPALLLERIQSSNGWQLDHLVWTLAYYHILLDEQTQRALDIALLAALEANPGLSREDKKRLFSQRYLVNSFRGKQSCEDEYAAYCLIPDESEVLPHTHVCREGLHIRYKQISETDLSRLCASLGAQEGGFHALLATAHKPVANDFNDRLEVLIFDDYSDYNLAGALLFDIGTDNGGMYIEGTPSDPDNQARFFTFRMFWQRQPFGVWNLKHEYIHYLDGHFAAYGAFNHFPSHMVWWAEGLAEWLAEGEHNSKLQKLLQDTKPEDVPSLETIFAARYEDGLDLTYRWSYLAWRFLASRQPQTLAQLAVLLRQDFFDGYLRALEQLADEQETAFQHFVGTVRNQDPVPDNKPSGNYLGRYLYRSYLQPPQLGVDEQHFHLLQALPPSESRMAGQL</sequence>
<evidence type="ECO:0000256" key="7">
    <source>
        <dbReference type="ARBA" id="ARBA00022801"/>
    </source>
</evidence>
<evidence type="ECO:0000256" key="8">
    <source>
        <dbReference type="ARBA" id="ARBA00022833"/>
    </source>
</evidence>
<keyword evidence="3" id="KW-0964">Secreted</keyword>
<dbReference type="GO" id="GO:0004222">
    <property type="term" value="F:metalloendopeptidase activity"/>
    <property type="evidence" value="ECO:0007669"/>
    <property type="project" value="InterPro"/>
</dbReference>
<evidence type="ECO:0000313" key="12">
    <source>
        <dbReference type="Proteomes" id="UP000664654"/>
    </source>
</evidence>
<keyword evidence="4" id="KW-0645">Protease</keyword>
<evidence type="ECO:0000256" key="10">
    <source>
        <dbReference type="PIRSR" id="PIRSR602169-1"/>
    </source>
</evidence>
<keyword evidence="6" id="KW-0732">Signal</keyword>
<evidence type="ECO:0000256" key="9">
    <source>
        <dbReference type="ARBA" id="ARBA00023049"/>
    </source>
</evidence>
<dbReference type="Gene3D" id="1.10.390.20">
    <property type="match status" value="1"/>
</dbReference>
<dbReference type="PRINTS" id="PR00931">
    <property type="entry name" value="MICOLLPTASE"/>
</dbReference>
<evidence type="ECO:0000313" key="11">
    <source>
        <dbReference type="EMBL" id="MBN7825239.1"/>
    </source>
</evidence>
<protein>
    <submittedName>
        <fullName evidence="11">Collagenase</fullName>
    </submittedName>
</protein>
<comment type="caution">
    <text evidence="11">The sequence shown here is derived from an EMBL/GenBank/DDBJ whole genome shotgun (WGS) entry which is preliminary data.</text>
</comment>
<organism evidence="11 12">
    <name type="scientific">Bowmanella dokdonensis</name>
    <dbReference type="NCBI Taxonomy" id="751969"/>
    <lineage>
        <taxon>Bacteria</taxon>
        <taxon>Pseudomonadati</taxon>
        <taxon>Pseudomonadota</taxon>
        <taxon>Gammaproteobacteria</taxon>
        <taxon>Alteromonadales</taxon>
        <taxon>Alteromonadaceae</taxon>
        <taxon>Bowmanella</taxon>
    </lineage>
</organism>
<reference evidence="11" key="1">
    <citation type="submission" date="2021-03" db="EMBL/GenBank/DDBJ databases">
        <title>novel species isolated from a fishpond in China.</title>
        <authorList>
            <person name="Lu H."/>
            <person name="Cai Z."/>
        </authorList>
    </citation>
    <scope>NUCLEOTIDE SEQUENCE</scope>
    <source>
        <strain evidence="11">JCM 30855</strain>
    </source>
</reference>
<dbReference type="GO" id="GO:0008270">
    <property type="term" value="F:zinc ion binding"/>
    <property type="evidence" value="ECO:0007669"/>
    <property type="project" value="InterPro"/>
</dbReference>
<dbReference type="Proteomes" id="UP000664654">
    <property type="component" value="Unassembled WGS sequence"/>
</dbReference>
<dbReference type="PANTHER" id="PTHR13062:SF9">
    <property type="entry name" value="MICROBIAL COLLAGENASE"/>
    <property type="match status" value="1"/>
</dbReference>
<dbReference type="GO" id="GO:0005576">
    <property type="term" value="C:extracellular region"/>
    <property type="evidence" value="ECO:0007669"/>
    <property type="project" value="UniProtKB-SubCell"/>
</dbReference>
<name>A0A939IQN5_9ALTE</name>
<dbReference type="RefSeq" id="WP_206573357.1">
    <property type="nucleotide sequence ID" value="NZ_JAFKCV010000004.1"/>
</dbReference>
<dbReference type="GO" id="GO:0006508">
    <property type="term" value="P:proteolysis"/>
    <property type="evidence" value="ECO:0007669"/>
    <property type="project" value="UniProtKB-KW"/>
</dbReference>
<keyword evidence="9" id="KW-0482">Metalloprotease</keyword>
<keyword evidence="8" id="KW-0862">Zinc</keyword>
<dbReference type="InterPro" id="IPR002169">
    <property type="entry name" value="Peptidase_M9A/M9B"/>
</dbReference>
<accession>A0A939IQN5</accession>
<comment type="cofactor">
    <cofactor evidence="1">
        <name>Zn(2+)</name>
        <dbReference type="ChEBI" id="CHEBI:29105"/>
    </cofactor>
</comment>